<dbReference type="Gene3D" id="3.30.565.10">
    <property type="entry name" value="Histidine kinase-like ATPase, C-terminal domain"/>
    <property type="match status" value="1"/>
</dbReference>
<comment type="catalytic activity">
    <reaction evidence="1">
        <text>ATP + protein L-histidine = ADP + protein N-phospho-L-histidine.</text>
        <dbReference type="EC" id="2.7.13.3"/>
    </reaction>
</comment>
<feature type="transmembrane region" description="Helical" evidence="9">
    <location>
        <begin position="115"/>
        <end position="134"/>
    </location>
</feature>
<evidence type="ECO:0000256" key="2">
    <source>
        <dbReference type="ARBA" id="ARBA00012438"/>
    </source>
</evidence>
<dbReference type="Pfam" id="PF02518">
    <property type="entry name" value="HATPase_c"/>
    <property type="match status" value="1"/>
</dbReference>
<dbReference type="SUPFAM" id="SSF55874">
    <property type="entry name" value="ATPase domain of HSP90 chaperone/DNA topoisomerase II/histidine kinase"/>
    <property type="match status" value="1"/>
</dbReference>
<feature type="domain" description="Histidine kinase/HSP90-like ATPase" evidence="10">
    <location>
        <begin position="291"/>
        <end position="385"/>
    </location>
</feature>
<keyword evidence="7" id="KW-0067">ATP-binding</keyword>
<keyword evidence="3" id="KW-0597">Phosphoprotein</keyword>
<dbReference type="InterPro" id="IPR003594">
    <property type="entry name" value="HATPase_dom"/>
</dbReference>
<keyword evidence="12" id="KW-1185">Reference proteome</keyword>
<dbReference type="RefSeq" id="WP_284915576.1">
    <property type="nucleotide sequence ID" value="NZ_CP126980.1"/>
</dbReference>
<evidence type="ECO:0000313" key="12">
    <source>
        <dbReference type="Proteomes" id="UP001240150"/>
    </source>
</evidence>
<keyword evidence="5" id="KW-0547">Nucleotide-binding</keyword>
<feature type="transmembrane region" description="Helical" evidence="9">
    <location>
        <begin position="47"/>
        <end position="64"/>
    </location>
</feature>
<feature type="transmembrane region" description="Helical" evidence="9">
    <location>
        <begin position="20"/>
        <end position="41"/>
    </location>
</feature>
<keyword evidence="8" id="KW-0902">Two-component regulatory system</keyword>
<dbReference type="EMBL" id="CP126980">
    <property type="protein sequence ID" value="WIM94373.1"/>
    <property type="molecule type" value="Genomic_DNA"/>
</dbReference>
<dbReference type="InterPro" id="IPR050482">
    <property type="entry name" value="Sensor_HK_TwoCompSys"/>
</dbReference>
<feature type="transmembrane region" description="Helical" evidence="9">
    <location>
        <begin position="71"/>
        <end position="87"/>
    </location>
</feature>
<proteinExistence type="predicted"/>
<dbReference type="SMART" id="SM00387">
    <property type="entry name" value="HATPase_c"/>
    <property type="match status" value="1"/>
</dbReference>
<organism evidence="11 12">
    <name type="scientific">Actinoplanes oblitus</name>
    <dbReference type="NCBI Taxonomy" id="3040509"/>
    <lineage>
        <taxon>Bacteria</taxon>
        <taxon>Bacillati</taxon>
        <taxon>Actinomycetota</taxon>
        <taxon>Actinomycetes</taxon>
        <taxon>Micromonosporales</taxon>
        <taxon>Micromonosporaceae</taxon>
        <taxon>Actinoplanes</taxon>
    </lineage>
</organism>
<keyword evidence="9" id="KW-0812">Transmembrane</keyword>
<evidence type="ECO:0000256" key="7">
    <source>
        <dbReference type="ARBA" id="ARBA00022840"/>
    </source>
</evidence>
<dbReference type="CDD" id="cd16917">
    <property type="entry name" value="HATPase_UhpB-NarQ-NarX-like"/>
    <property type="match status" value="1"/>
</dbReference>
<dbReference type="Gene3D" id="1.20.5.1930">
    <property type="match status" value="1"/>
</dbReference>
<dbReference type="PANTHER" id="PTHR24421:SF10">
    <property type="entry name" value="NITRATE_NITRITE SENSOR PROTEIN NARQ"/>
    <property type="match status" value="1"/>
</dbReference>
<dbReference type="InterPro" id="IPR011712">
    <property type="entry name" value="Sig_transdc_His_kin_sub3_dim/P"/>
</dbReference>
<evidence type="ECO:0000256" key="8">
    <source>
        <dbReference type="ARBA" id="ARBA00023012"/>
    </source>
</evidence>
<dbReference type="InterPro" id="IPR036890">
    <property type="entry name" value="HATPase_C_sf"/>
</dbReference>
<sequence>MTIRERWRGSTRLQDAGAAAATFVVGLAFNLIGLTGIWSSLPRGDGVPSWWHTGLLAIGCLGMLGKRRHPLLALAAGVAVTVVDGAIGGSVALVLVLFDVLFAVGLYASARARTAVTSVVFVVIGTASVVGGLAAGEFRIAVFIGLNLTTLLFVPLWWSANLRQQRRLGLLDAERTAREAVLAERAAMARDLHDVIAAHLSSAAIHSGAALARPADSDRDRATLREVRAGSLAALEEMRSMILLLRADDPAAADPTLPGGLDRLPELVAAAEAGGLRLTAGLREVPGLPAVIGHTVYRIVREALTNAAKHAPGSDVRLDVRPAGDLVTVTVTNAVTGSGAADRQALGSGTGLISLRERAALLGGELTAGPDGTFFTVRATLPRRPAGAGA</sequence>
<keyword evidence="9" id="KW-1133">Transmembrane helix</keyword>
<accession>A0ABY8W9M5</accession>
<evidence type="ECO:0000256" key="5">
    <source>
        <dbReference type="ARBA" id="ARBA00022741"/>
    </source>
</evidence>
<evidence type="ECO:0000256" key="1">
    <source>
        <dbReference type="ARBA" id="ARBA00000085"/>
    </source>
</evidence>
<dbReference type="Proteomes" id="UP001240150">
    <property type="component" value="Chromosome"/>
</dbReference>
<keyword evidence="4" id="KW-0808">Transferase</keyword>
<gene>
    <name evidence="11" type="ORF">ACTOB_006393</name>
</gene>
<dbReference type="EC" id="2.7.13.3" evidence="2"/>
<dbReference type="PANTHER" id="PTHR24421">
    <property type="entry name" value="NITRATE/NITRITE SENSOR PROTEIN NARX-RELATED"/>
    <property type="match status" value="1"/>
</dbReference>
<evidence type="ECO:0000259" key="10">
    <source>
        <dbReference type="SMART" id="SM00387"/>
    </source>
</evidence>
<name>A0ABY8W9M5_9ACTN</name>
<feature type="transmembrane region" description="Helical" evidence="9">
    <location>
        <begin position="140"/>
        <end position="158"/>
    </location>
</feature>
<keyword evidence="6 11" id="KW-0418">Kinase</keyword>
<dbReference type="GO" id="GO:0016301">
    <property type="term" value="F:kinase activity"/>
    <property type="evidence" value="ECO:0007669"/>
    <property type="project" value="UniProtKB-KW"/>
</dbReference>
<evidence type="ECO:0000256" key="4">
    <source>
        <dbReference type="ARBA" id="ARBA00022679"/>
    </source>
</evidence>
<evidence type="ECO:0000256" key="3">
    <source>
        <dbReference type="ARBA" id="ARBA00022553"/>
    </source>
</evidence>
<dbReference type="Pfam" id="PF07730">
    <property type="entry name" value="HisKA_3"/>
    <property type="match status" value="1"/>
</dbReference>
<keyword evidence="9" id="KW-0472">Membrane</keyword>
<evidence type="ECO:0000256" key="9">
    <source>
        <dbReference type="SAM" id="Phobius"/>
    </source>
</evidence>
<reference evidence="11 12" key="1">
    <citation type="submission" date="2023-06" db="EMBL/GenBank/DDBJ databases">
        <authorList>
            <person name="Yushchuk O."/>
            <person name="Binda E."/>
            <person name="Ruckert-Reed C."/>
            <person name="Fedorenko V."/>
            <person name="Kalinowski J."/>
            <person name="Marinelli F."/>
        </authorList>
    </citation>
    <scope>NUCLEOTIDE SEQUENCE [LARGE SCALE GENOMIC DNA]</scope>
    <source>
        <strain evidence="11 12">NRRL 3884</strain>
    </source>
</reference>
<evidence type="ECO:0000256" key="6">
    <source>
        <dbReference type="ARBA" id="ARBA00022777"/>
    </source>
</evidence>
<protein>
    <recommendedName>
        <fullName evidence="2">histidine kinase</fullName>
        <ecNumber evidence="2">2.7.13.3</ecNumber>
    </recommendedName>
</protein>
<evidence type="ECO:0000313" key="11">
    <source>
        <dbReference type="EMBL" id="WIM94373.1"/>
    </source>
</evidence>